<feature type="region of interest" description="Disordered" evidence="1">
    <location>
        <begin position="68"/>
        <end position="114"/>
    </location>
</feature>
<dbReference type="InterPro" id="IPR013087">
    <property type="entry name" value="Znf_C2H2_type"/>
</dbReference>
<dbReference type="InParanoid" id="C5L343"/>
<feature type="domain" description="C2H2-type" evidence="2">
    <location>
        <begin position="33"/>
        <end position="55"/>
    </location>
</feature>
<dbReference type="RefSeq" id="XP_002777022.1">
    <property type="nucleotide sequence ID" value="XM_002776976.1"/>
</dbReference>
<name>C5L343_PERM5</name>
<evidence type="ECO:0000259" key="2">
    <source>
        <dbReference type="PROSITE" id="PS00028"/>
    </source>
</evidence>
<protein>
    <recommendedName>
        <fullName evidence="2">C2H2-type domain-containing protein</fullName>
    </recommendedName>
</protein>
<evidence type="ECO:0000313" key="3">
    <source>
        <dbReference type="EMBL" id="EER08838.1"/>
    </source>
</evidence>
<evidence type="ECO:0000313" key="4">
    <source>
        <dbReference type="Proteomes" id="UP000007800"/>
    </source>
</evidence>
<dbReference type="EMBL" id="GG678682">
    <property type="protein sequence ID" value="EER08838.1"/>
    <property type="molecule type" value="Genomic_DNA"/>
</dbReference>
<evidence type="ECO:0000256" key="1">
    <source>
        <dbReference type="SAM" id="MobiDB-lite"/>
    </source>
</evidence>
<dbReference type="PROSITE" id="PS00028">
    <property type="entry name" value="ZINC_FINGER_C2H2_1"/>
    <property type="match status" value="1"/>
</dbReference>
<dbReference type="OrthoDB" id="10286641at2759"/>
<reference evidence="3 4" key="1">
    <citation type="submission" date="2008-07" db="EMBL/GenBank/DDBJ databases">
        <authorList>
            <person name="El-Sayed N."/>
            <person name="Caler E."/>
            <person name="Inman J."/>
            <person name="Amedeo P."/>
            <person name="Hass B."/>
            <person name="Wortman J."/>
        </authorList>
    </citation>
    <scope>NUCLEOTIDE SEQUENCE [LARGE SCALE GENOMIC DNA]</scope>
    <source>
        <strain evidence="4">ATCC 50983 / TXsc</strain>
    </source>
</reference>
<dbReference type="Proteomes" id="UP000007800">
    <property type="component" value="Unassembled WGS sequence"/>
</dbReference>
<dbReference type="GeneID" id="9064655"/>
<organism evidence="4">
    <name type="scientific">Perkinsus marinus (strain ATCC 50983 / TXsc)</name>
    <dbReference type="NCBI Taxonomy" id="423536"/>
    <lineage>
        <taxon>Eukaryota</taxon>
        <taxon>Sar</taxon>
        <taxon>Alveolata</taxon>
        <taxon>Perkinsozoa</taxon>
        <taxon>Perkinsea</taxon>
        <taxon>Perkinsida</taxon>
        <taxon>Perkinsidae</taxon>
        <taxon>Perkinsus</taxon>
    </lineage>
</organism>
<proteinExistence type="predicted"/>
<dbReference type="SUPFAM" id="SSF57667">
    <property type="entry name" value="beta-beta-alpha zinc fingers"/>
    <property type="match status" value="1"/>
</dbReference>
<dbReference type="AlphaFoldDB" id="C5L343"/>
<dbReference type="Gene3D" id="3.30.160.60">
    <property type="entry name" value="Classic Zinc Finger"/>
    <property type="match status" value="1"/>
</dbReference>
<sequence>MWKKSRKNEGKFFYKIVRPSQNVPGVTAGWYYCTTCKVSMETPDKISIHINGRRHKLEKHYGREPALMESSWSGRKRRVSEASTVDTPREVKVQPRMNNKGDWEKKRQRNDYNV</sequence>
<feature type="compositionally biased region" description="Basic and acidic residues" evidence="1">
    <location>
        <begin position="87"/>
        <end position="105"/>
    </location>
</feature>
<keyword evidence="4" id="KW-1185">Reference proteome</keyword>
<accession>C5L343</accession>
<dbReference type="InterPro" id="IPR036236">
    <property type="entry name" value="Znf_C2H2_sf"/>
</dbReference>
<gene>
    <name evidence="3" type="ORF">Pmar_PMAR023977</name>
</gene>